<evidence type="ECO:0000313" key="2">
    <source>
        <dbReference type="Proteomes" id="UP000003790"/>
    </source>
</evidence>
<gene>
    <name evidence="1" type="ORF">PchlO6_1505</name>
</gene>
<dbReference type="Proteomes" id="UP000003790">
    <property type="component" value="Chromosome"/>
</dbReference>
<reference evidence="1 2" key="1">
    <citation type="journal article" date="2012" name="PLoS Genet.">
        <title>Comparative Genomics of Plant-Associated Pseudomonas spp.: Insights into Diversity and Inheritance of Traits Involved in Multitrophic Interactions.</title>
        <authorList>
            <person name="Loper J.E."/>
            <person name="Hassan K.A."/>
            <person name="Mavrodi D.V."/>
            <person name="Davis E.W.II."/>
            <person name="Lim C.K."/>
            <person name="Shaffer B.T."/>
            <person name="Elbourne L.D."/>
            <person name="Stockwell V.O."/>
            <person name="Hartney S.L."/>
            <person name="Breakwell K."/>
            <person name="Henkels M.D."/>
            <person name="Tetu S.G."/>
            <person name="Rangel L.I."/>
            <person name="Kidarsa T.A."/>
            <person name="Wilson N.L."/>
            <person name="van de Mortel J.E."/>
            <person name="Song C."/>
            <person name="Blumhagen R."/>
            <person name="Radune D."/>
            <person name="Hostetler J.B."/>
            <person name="Brinkac L.M."/>
            <person name="Durkin A.S."/>
            <person name="Kluepfel D.A."/>
            <person name="Wechter W.P."/>
            <person name="Anderson A.J."/>
            <person name="Kim Y.C."/>
            <person name="Pierson L.S.III."/>
            <person name="Pierson E.A."/>
            <person name="Lindow S.E."/>
            <person name="Kobayashi D.Y."/>
            <person name="Raaijmakers J.M."/>
            <person name="Weller D.M."/>
            <person name="Thomashow L.S."/>
            <person name="Allen A.E."/>
            <person name="Paulsen I.T."/>
        </authorList>
    </citation>
    <scope>NUCLEOTIDE SEQUENCE [LARGE SCALE GENOMIC DNA]</scope>
    <source>
        <strain evidence="1 2">O6</strain>
    </source>
</reference>
<dbReference type="RefSeq" id="WP_009047498.1">
    <property type="nucleotide sequence ID" value="NZ_CM001490.1"/>
</dbReference>
<proteinExistence type="predicted"/>
<evidence type="ECO:0000313" key="1">
    <source>
        <dbReference type="EMBL" id="EIM13733.1"/>
    </source>
</evidence>
<accession>A0AB33WL02</accession>
<dbReference type="Pfam" id="PF14359">
    <property type="entry name" value="DUF4406"/>
    <property type="match status" value="1"/>
</dbReference>
<dbReference type="AlphaFoldDB" id="A0AB33WL02"/>
<organism evidence="1 2">
    <name type="scientific">Pseudomonas chlororaphis O6</name>
    <dbReference type="NCBI Taxonomy" id="1037915"/>
    <lineage>
        <taxon>Bacteria</taxon>
        <taxon>Pseudomonadati</taxon>
        <taxon>Pseudomonadota</taxon>
        <taxon>Gammaproteobacteria</taxon>
        <taxon>Pseudomonadales</taxon>
        <taxon>Pseudomonadaceae</taxon>
        <taxon>Pseudomonas</taxon>
    </lineage>
</organism>
<comment type="caution">
    <text evidence="1">The sequence shown here is derived from an EMBL/GenBank/DDBJ whole genome shotgun (WGS) entry which is preliminary data.</text>
</comment>
<evidence type="ECO:0008006" key="3">
    <source>
        <dbReference type="Google" id="ProtNLM"/>
    </source>
</evidence>
<dbReference type="SUPFAM" id="SSF52309">
    <property type="entry name" value="N-(deoxy)ribosyltransferase-like"/>
    <property type="match status" value="1"/>
</dbReference>
<name>A0AB33WL02_9PSED</name>
<protein>
    <recommendedName>
        <fullName evidence="3">Nucleoside 2-deoxyribosyltransferase</fullName>
    </recommendedName>
</protein>
<dbReference type="InterPro" id="IPR025518">
    <property type="entry name" value="DUF4406"/>
</dbReference>
<sequence>MKRIYISGPMTGLPDLNYPAFNAAAELLRAEGYDVENPAENQAPPCGSWEGYMRLALVQLARCEGVLVLPGYRKSKGACLELYIAHKIGLQVALHTDAESIADLRWFPA</sequence>
<dbReference type="EMBL" id="AHOT01000027">
    <property type="protein sequence ID" value="EIM13733.1"/>
    <property type="molecule type" value="Genomic_DNA"/>
</dbReference>
<dbReference type="Gene3D" id="3.40.50.10400">
    <property type="entry name" value="Hypothetical protein PA1492"/>
    <property type="match status" value="1"/>
</dbReference>